<dbReference type="AlphaFoldDB" id="A0AAN7YB39"/>
<gene>
    <name evidence="3" type="ORF">LTR62_002362</name>
</gene>
<feature type="domain" description="GED" evidence="2">
    <location>
        <begin position="206"/>
        <end position="297"/>
    </location>
</feature>
<feature type="compositionally biased region" description="Basic and acidic residues" evidence="1">
    <location>
        <begin position="329"/>
        <end position="340"/>
    </location>
</feature>
<proteinExistence type="predicted"/>
<dbReference type="EMBL" id="JAVRRL010000167">
    <property type="protein sequence ID" value="KAK5105698.1"/>
    <property type="molecule type" value="Genomic_DNA"/>
</dbReference>
<comment type="caution">
    <text evidence="3">The sequence shown here is derived from an EMBL/GenBank/DDBJ whole genome shotgun (WGS) entry which is preliminary data.</text>
</comment>
<accession>A0AAN7YB39</accession>
<evidence type="ECO:0000256" key="1">
    <source>
        <dbReference type="SAM" id="MobiDB-lite"/>
    </source>
</evidence>
<sequence>MRRQGHRYNLVDHERGKENTNTSLSQITMTRKQYTEHAKVLLTRSRGRELPGTFNPLLIADLFQEQCSLWPSLLREYLRSVSAGTQGFVRSVIRHLAQDEVAEKILDAVIEPSMTDRISRMTQKGENIILSCQKGHPITYNHYFTETIQNVRAKRMENDLTERLRKFMGSQDVEDIEELNFTKLKKSSLISALSIRNEHDMDSYAGAEAVDCMLAYYKVAMKLVVDNVATQCVEEELMKEISDLFSPTIVLEMDPWRIDEVVQESLDNSARRETLLNMERVLESGQETCRRYFSSHQDVKVRLQHHAESNVGSIGDGTDSLSDVGPDTNRPDQDNCDRDQQVNGDKTVASSNVNELTDGWNLTPVVALPYNKKIRSKTGK</sequence>
<protein>
    <recommendedName>
        <fullName evidence="2">GED domain-containing protein</fullName>
    </recommendedName>
</protein>
<dbReference type="Proteomes" id="UP001310890">
    <property type="component" value="Unassembled WGS sequence"/>
</dbReference>
<evidence type="ECO:0000313" key="3">
    <source>
        <dbReference type="EMBL" id="KAK5105698.1"/>
    </source>
</evidence>
<dbReference type="PROSITE" id="PS51388">
    <property type="entry name" value="GED"/>
    <property type="match status" value="1"/>
</dbReference>
<reference evidence="3" key="1">
    <citation type="submission" date="2023-08" db="EMBL/GenBank/DDBJ databases">
        <title>Black Yeasts Isolated from many extreme environments.</title>
        <authorList>
            <person name="Coleine C."/>
            <person name="Stajich J.E."/>
            <person name="Selbmann L."/>
        </authorList>
    </citation>
    <scope>NUCLEOTIDE SEQUENCE</scope>
    <source>
        <strain evidence="3">CCFEE 5401</strain>
    </source>
</reference>
<dbReference type="InterPro" id="IPR020850">
    <property type="entry name" value="GED_dom"/>
</dbReference>
<name>A0AAN7YB39_9PEZI</name>
<evidence type="ECO:0000259" key="2">
    <source>
        <dbReference type="PROSITE" id="PS51388"/>
    </source>
</evidence>
<dbReference type="Gene3D" id="1.20.120.1240">
    <property type="entry name" value="Dynamin, middle domain"/>
    <property type="match status" value="1"/>
</dbReference>
<evidence type="ECO:0000313" key="4">
    <source>
        <dbReference type="Proteomes" id="UP001310890"/>
    </source>
</evidence>
<organism evidence="3 4">
    <name type="scientific">Meristemomyces frigidus</name>
    <dbReference type="NCBI Taxonomy" id="1508187"/>
    <lineage>
        <taxon>Eukaryota</taxon>
        <taxon>Fungi</taxon>
        <taxon>Dikarya</taxon>
        <taxon>Ascomycota</taxon>
        <taxon>Pezizomycotina</taxon>
        <taxon>Dothideomycetes</taxon>
        <taxon>Dothideomycetidae</taxon>
        <taxon>Mycosphaerellales</taxon>
        <taxon>Teratosphaeriaceae</taxon>
        <taxon>Meristemomyces</taxon>
    </lineage>
</organism>
<feature type="region of interest" description="Disordered" evidence="1">
    <location>
        <begin position="308"/>
        <end position="343"/>
    </location>
</feature>